<comment type="subcellular location">
    <subcellularLocation>
        <location evidence="1">Membrane</location>
        <topology evidence="1">Multi-pass membrane protein</topology>
    </subcellularLocation>
</comment>
<evidence type="ECO:0000256" key="7">
    <source>
        <dbReference type="ARBA" id="ARBA00023136"/>
    </source>
</evidence>
<feature type="domain" description="EF-hand" evidence="11">
    <location>
        <begin position="343"/>
        <end position="378"/>
    </location>
</feature>
<evidence type="ECO:0000256" key="4">
    <source>
        <dbReference type="ARBA" id="ARBA00022837"/>
    </source>
</evidence>
<dbReference type="PROSITE" id="PS00018">
    <property type="entry name" value="EF_HAND_1"/>
    <property type="match status" value="2"/>
</dbReference>
<dbReference type="PRINTS" id="PR01333">
    <property type="entry name" value="2POREKCHANEL"/>
</dbReference>
<feature type="region of interest" description="Disordered" evidence="9">
    <location>
        <begin position="33"/>
        <end position="55"/>
    </location>
</feature>
<dbReference type="Gene3D" id="1.10.287.70">
    <property type="match status" value="2"/>
</dbReference>
<reference evidence="12" key="1">
    <citation type="submission" date="2023-10" db="EMBL/GenBank/DDBJ databases">
        <authorList>
            <person name="Chen Y."/>
            <person name="Shah S."/>
            <person name="Dougan E. K."/>
            <person name="Thang M."/>
            <person name="Chan C."/>
        </authorList>
    </citation>
    <scope>NUCLEOTIDE SEQUENCE [LARGE SCALE GENOMIC DNA]</scope>
</reference>
<dbReference type="PROSITE" id="PS50222">
    <property type="entry name" value="EF_HAND_2"/>
    <property type="match status" value="1"/>
</dbReference>
<dbReference type="PANTHER" id="PTHR11003">
    <property type="entry name" value="POTASSIUM CHANNEL, SUBFAMILY K"/>
    <property type="match status" value="1"/>
</dbReference>
<organism evidence="12 13">
    <name type="scientific">Prorocentrum cordatum</name>
    <dbReference type="NCBI Taxonomy" id="2364126"/>
    <lineage>
        <taxon>Eukaryota</taxon>
        <taxon>Sar</taxon>
        <taxon>Alveolata</taxon>
        <taxon>Dinophyceae</taxon>
        <taxon>Prorocentrales</taxon>
        <taxon>Prorocentraceae</taxon>
        <taxon>Prorocentrum</taxon>
    </lineage>
</organism>
<evidence type="ECO:0000256" key="2">
    <source>
        <dbReference type="ARBA" id="ARBA00022448"/>
    </source>
</evidence>
<keyword evidence="2" id="KW-0813">Transport</keyword>
<dbReference type="InterPro" id="IPR003280">
    <property type="entry name" value="2pore_dom_K_chnl"/>
</dbReference>
<dbReference type="SUPFAM" id="SSF81324">
    <property type="entry name" value="Voltage-gated potassium channels"/>
    <property type="match status" value="2"/>
</dbReference>
<proteinExistence type="predicted"/>
<feature type="transmembrane region" description="Helical" evidence="10">
    <location>
        <begin position="306"/>
        <end position="327"/>
    </location>
</feature>
<evidence type="ECO:0000259" key="11">
    <source>
        <dbReference type="PROSITE" id="PS50222"/>
    </source>
</evidence>
<dbReference type="Pfam" id="PF07885">
    <property type="entry name" value="Ion_trans_2"/>
    <property type="match status" value="2"/>
</dbReference>
<feature type="non-terminal residue" evidence="12">
    <location>
        <position position="1"/>
    </location>
</feature>
<dbReference type="Proteomes" id="UP001189429">
    <property type="component" value="Unassembled WGS sequence"/>
</dbReference>
<keyword evidence="8" id="KW-0407">Ion channel</keyword>
<comment type="caution">
    <text evidence="12">The sequence shown here is derived from an EMBL/GenBank/DDBJ whole genome shotgun (WGS) entry which is preliminary data.</text>
</comment>
<keyword evidence="4" id="KW-0106">Calcium</keyword>
<evidence type="ECO:0000256" key="8">
    <source>
        <dbReference type="ARBA" id="ARBA00023303"/>
    </source>
</evidence>
<evidence type="ECO:0000313" key="13">
    <source>
        <dbReference type="Proteomes" id="UP001189429"/>
    </source>
</evidence>
<dbReference type="InterPro" id="IPR013099">
    <property type="entry name" value="K_chnl_dom"/>
</dbReference>
<keyword evidence="5 10" id="KW-1133">Transmembrane helix</keyword>
<evidence type="ECO:0000313" key="12">
    <source>
        <dbReference type="EMBL" id="CAK0890345.1"/>
    </source>
</evidence>
<protein>
    <recommendedName>
        <fullName evidence="11">EF-hand domain-containing protein</fullName>
    </recommendedName>
</protein>
<feature type="transmembrane region" description="Helical" evidence="10">
    <location>
        <begin position="159"/>
        <end position="182"/>
    </location>
</feature>
<keyword evidence="7 10" id="KW-0472">Membrane</keyword>
<evidence type="ECO:0000256" key="1">
    <source>
        <dbReference type="ARBA" id="ARBA00004141"/>
    </source>
</evidence>
<dbReference type="CDD" id="cd00051">
    <property type="entry name" value="EFh"/>
    <property type="match status" value="1"/>
</dbReference>
<feature type="transmembrane region" description="Helical" evidence="10">
    <location>
        <begin position="95"/>
        <end position="113"/>
    </location>
</feature>
<evidence type="ECO:0000256" key="5">
    <source>
        <dbReference type="ARBA" id="ARBA00022989"/>
    </source>
</evidence>
<dbReference type="EMBL" id="CAUYUJ010019338">
    <property type="protein sequence ID" value="CAK0890345.1"/>
    <property type="molecule type" value="Genomic_DNA"/>
</dbReference>
<keyword evidence="13" id="KW-1185">Reference proteome</keyword>
<keyword evidence="6" id="KW-0406">Ion transport</keyword>
<dbReference type="SUPFAM" id="SSF47473">
    <property type="entry name" value="EF-hand"/>
    <property type="match status" value="1"/>
</dbReference>
<name>A0ABN9WYI7_9DINO</name>
<evidence type="ECO:0000256" key="10">
    <source>
        <dbReference type="SAM" id="Phobius"/>
    </source>
</evidence>
<evidence type="ECO:0000256" key="9">
    <source>
        <dbReference type="SAM" id="MobiDB-lite"/>
    </source>
</evidence>
<feature type="transmembrane region" description="Helical" evidence="10">
    <location>
        <begin position="228"/>
        <end position="249"/>
    </location>
</feature>
<gene>
    <name evidence="12" type="ORF">PCOR1329_LOCUS70614</name>
</gene>
<dbReference type="InterPro" id="IPR002048">
    <property type="entry name" value="EF_hand_dom"/>
</dbReference>
<keyword evidence="3 10" id="KW-0812">Transmembrane</keyword>
<dbReference type="InterPro" id="IPR018247">
    <property type="entry name" value="EF_Hand_1_Ca_BS"/>
</dbReference>
<feature type="compositionally biased region" description="Low complexity" evidence="9">
    <location>
        <begin position="39"/>
        <end position="53"/>
    </location>
</feature>
<accession>A0ABN9WYI7</accession>
<evidence type="ECO:0000256" key="3">
    <source>
        <dbReference type="ARBA" id="ARBA00022692"/>
    </source>
</evidence>
<dbReference type="Pfam" id="PF13202">
    <property type="entry name" value="EF-hand_5"/>
    <property type="match status" value="1"/>
</dbReference>
<dbReference type="PANTHER" id="PTHR11003:SF291">
    <property type="entry name" value="IP11374P"/>
    <property type="match status" value="1"/>
</dbReference>
<evidence type="ECO:0000256" key="6">
    <source>
        <dbReference type="ARBA" id="ARBA00023065"/>
    </source>
</evidence>
<dbReference type="InterPro" id="IPR011992">
    <property type="entry name" value="EF-hand-dom_pair"/>
</dbReference>
<dbReference type="Gene3D" id="1.10.238.10">
    <property type="entry name" value="EF-hand"/>
    <property type="match status" value="1"/>
</dbReference>
<sequence length="414" mass="44388">RPGDREAVDRSSLGDPRTVACWLKPFVSSPSYPSCFGKSPSRLHSPSPPRMSSKGAPAELLVQTHASDSESSCSSTSQLTAEEEKTLQLPPLKRLIKLTTAAWFVVGWMLFVGKDRLTGASESDAESMTAVLYWQAQIITTVGYGDVCPASNDRRLMVAFYVLVGNVIAGVGVMDYVTSMLAQGAEETKKGMLSKALSKSVAAMGGGSGDLPQEAPAPARAIRGPPPVVKALLGLLAMILVGTVFFSFVDFCTCDDFDACDVVLPLGETQGCLDLGGTPRTMIEAFYMSVITLTTVGFGDSVPGNWVGRLFATVWMMVGVASMGYYLGQIAKAVTSNYVNSSVSTGMSEETFRMIDVDNSGALTTYEYVVYMLLNFNMVDANDVQQLIDGFNEMDRNQSGTLEYSEVMGTTCKS</sequence>